<gene>
    <name evidence="2" type="ORF">ENJ51_10750</name>
</gene>
<dbReference type="PROSITE" id="PS51340">
    <property type="entry name" value="MOSC"/>
    <property type="match status" value="1"/>
</dbReference>
<dbReference type="Pfam" id="PF03473">
    <property type="entry name" value="MOSC"/>
    <property type="match status" value="1"/>
</dbReference>
<dbReference type="Pfam" id="PF03476">
    <property type="entry name" value="MOSC_N"/>
    <property type="match status" value="1"/>
</dbReference>
<feature type="domain" description="MOSC" evidence="1">
    <location>
        <begin position="108"/>
        <end position="264"/>
    </location>
</feature>
<dbReference type="SUPFAM" id="SSF141673">
    <property type="entry name" value="MOSC N-terminal domain-like"/>
    <property type="match status" value="1"/>
</dbReference>
<sequence length="264" mass="29624">MTITVSALYIYPVKSLAGIAINSSALDAMGLRYDRRWMLVSPEGDFLSQRKFPKMALIQPKFIDQQLVLTHPNQSDLLVATAKAQQTMQVTIWKDNVIAQRVDEQADKWLSTALKTPCHLVYIPDDEIRQCDLEFSKQGDHTGFADGFPILLISTASLDDLNQRLDQPVSMKRFRPNIVIEGCEAFAEDDLAKFSIGNTTMRGVKPCSRCILTTVDPATGERKGAEPLQTLMRYRKQGNKVNFGQNVIHNSMGNIQIGDRVIEH</sequence>
<dbReference type="GO" id="GO:0030170">
    <property type="term" value="F:pyridoxal phosphate binding"/>
    <property type="evidence" value="ECO:0007669"/>
    <property type="project" value="InterPro"/>
</dbReference>
<reference evidence="2" key="1">
    <citation type="journal article" date="2020" name="mSystems">
        <title>Genome- and Community-Level Interaction Insights into Carbon Utilization and Element Cycling Functions of Hydrothermarchaeota in Hydrothermal Sediment.</title>
        <authorList>
            <person name="Zhou Z."/>
            <person name="Liu Y."/>
            <person name="Xu W."/>
            <person name="Pan J."/>
            <person name="Luo Z.H."/>
            <person name="Li M."/>
        </authorList>
    </citation>
    <scope>NUCLEOTIDE SEQUENCE [LARGE SCALE GENOMIC DNA]</scope>
    <source>
        <strain evidence="2">HyVt-493</strain>
    </source>
</reference>
<dbReference type="SUPFAM" id="SSF50800">
    <property type="entry name" value="PK beta-barrel domain-like"/>
    <property type="match status" value="1"/>
</dbReference>
<dbReference type="GO" id="GO:0003824">
    <property type="term" value="F:catalytic activity"/>
    <property type="evidence" value="ECO:0007669"/>
    <property type="project" value="InterPro"/>
</dbReference>
<dbReference type="GO" id="GO:0030151">
    <property type="term" value="F:molybdenum ion binding"/>
    <property type="evidence" value="ECO:0007669"/>
    <property type="project" value="InterPro"/>
</dbReference>
<evidence type="ECO:0000313" key="2">
    <source>
        <dbReference type="EMBL" id="HFC93275.1"/>
    </source>
</evidence>
<evidence type="ECO:0000259" key="1">
    <source>
        <dbReference type="PROSITE" id="PS51340"/>
    </source>
</evidence>
<protein>
    <submittedName>
        <fullName evidence="2">MOSC domain-containing protein</fullName>
    </submittedName>
</protein>
<accession>A0A7V2WVW3</accession>
<proteinExistence type="predicted"/>
<dbReference type="InterPro" id="IPR005303">
    <property type="entry name" value="MOCOS_middle"/>
</dbReference>
<dbReference type="AlphaFoldDB" id="A0A7V2WVW3"/>
<dbReference type="Proteomes" id="UP000885750">
    <property type="component" value="Unassembled WGS sequence"/>
</dbReference>
<dbReference type="InterPro" id="IPR011037">
    <property type="entry name" value="Pyrv_Knase-like_insert_dom_sf"/>
</dbReference>
<dbReference type="PANTHER" id="PTHR14237">
    <property type="entry name" value="MOLYBDOPTERIN COFACTOR SULFURASE MOSC"/>
    <property type="match status" value="1"/>
</dbReference>
<dbReference type="InterPro" id="IPR005302">
    <property type="entry name" value="MoCF_Sase_C"/>
</dbReference>
<organism evidence="2">
    <name type="scientific">Leucothrix mucor</name>
    <dbReference type="NCBI Taxonomy" id="45248"/>
    <lineage>
        <taxon>Bacteria</taxon>
        <taxon>Pseudomonadati</taxon>
        <taxon>Pseudomonadota</taxon>
        <taxon>Gammaproteobacteria</taxon>
        <taxon>Thiotrichales</taxon>
        <taxon>Thiotrichaceae</taxon>
        <taxon>Leucothrix</taxon>
    </lineage>
</organism>
<comment type="caution">
    <text evidence="2">The sequence shown here is derived from an EMBL/GenBank/DDBJ whole genome shotgun (WGS) entry which is preliminary data.</text>
</comment>
<dbReference type="PANTHER" id="PTHR14237:SF19">
    <property type="entry name" value="MITOCHONDRIAL AMIDOXIME REDUCING COMPONENT 1"/>
    <property type="match status" value="1"/>
</dbReference>
<name>A0A7V2WVW3_LEUMU</name>
<dbReference type="EMBL" id="DRMS01000404">
    <property type="protein sequence ID" value="HFC93275.1"/>
    <property type="molecule type" value="Genomic_DNA"/>
</dbReference>